<evidence type="ECO:0000256" key="5">
    <source>
        <dbReference type="ARBA" id="ARBA00023237"/>
    </source>
</evidence>
<dbReference type="EMBL" id="QRUU01000009">
    <property type="protein sequence ID" value="RGR98838.1"/>
    <property type="molecule type" value="Genomic_DNA"/>
</dbReference>
<evidence type="ECO:0000256" key="4">
    <source>
        <dbReference type="ARBA" id="ARBA00023136"/>
    </source>
</evidence>
<dbReference type="InterPro" id="IPR033985">
    <property type="entry name" value="SusD-like_N"/>
</dbReference>
<reference evidence="9 10" key="1">
    <citation type="submission" date="2018-08" db="EMBL/GenBank/DDBJ databases">
        <title>A genome reference for cultivated species of the human gut microbiota.</title>
        <authorList>
            <person name="Zou Y."/>
            <person name="Xue W."/>
            <person name="Luo G."/>
        </authorList>
    </citation>
    <scope>NUCLEOTIDE SEQUENCE [LARGE SCALE GENOMIC DNA]</scope>
    <source>
        <strain evidence="9 10">AF24-2</strain>
    </source>
</reference>
<comment type="subcellular location">
    <subcellularLocation>
        <location evidence="1">Cell outer membrane</location>
    </subcellularLocation>
</comment>
<dbReference type="Pfam" id="PF14322">
    <property type="entry name" value="SusD-like_3"/>
    <property type="match status" value="1"/>
</dbReference>
<dbReference type="GO" id="GO:0009279">
    <property type="term" value="C:cell outer membrane"/>
    <property type="evidence" value="ECO:0007669"/>
    <property type="project" value="UniProtKB-SubCell"/>
</dbReference>
<dbReference type="RefSeq" id="WP_118483282.1">
    <property type="nucleotide sequence ID" value="NZ_CAUBXQ010000013.1"/>
</dbReference>
<proteinExistence type="inferred from homology"/>
<dbReference type="InterPro" id="IPR011990">
    <property type="entry name" value="TPR-like_helical_dom_sf"/>
</dbReference>
<organism evidence="9 10">
    <name type="scientific">Phocaeicola coprocola</name>
    <dbReference type="NCBI Taxonomy" id="310298"/>
    <lineage>
        <taxon>Bacteria</taxon>
        <taxon>Pseudomonadati</taxon>
        <taxon>Bacteroidota</taxon>
        <taxon>Bacteroidia</taxon>
        <taxon>Bacteroidales</taxon>
        <taxon>Bacteroidaceae</taxon>
        <taxon>Phocaeicola</taxon>
    </lineage>
</organism>
<gene>
    <name evidence="9" type="ORF">DWY20_03240</name>
</gene>
<feature type="domain" description="RagB/SusD" evidence="7">
    <location>
        <begin position="293"/>
        <end position="537"/>
    </location>
</feature>
<comment type="similarity">
    <text evidence="2">Belongs to the SusD family.</text>
</comment>
<feature type="domain" description="SusD-like N-terminal" evidence="8">
    <location>
        <begin position="39"/>
        <end position="217"/>
    </location>
</feature>
<feature type="chain" id="PRO_5018993999" evidence="6">
    <location>
        <begin position="19"/>
        <end position="539"/>
    </location>
</feature>
<evidence type="ECO:0000256" key="2">
    <source>
        <dbReference type="ARBA" id="ARBA00006275"/>
    </source>
</evidence>
<evidence type="ECO:0000259" key="8">
    <source>
        <dbReference type="Pfam" id="PF14322"/>
    </source>
</evidence>
<keyword evidence="5" id="KW-0998">Cell outer membrane</keyword>
<evidence type="ECO:0000256" key="6">
    <source>
        <dbReference type="SAM" id="SignalP"/>
    </source>
</evidence>
<dbReference type="Pfam" id="PF07980">
    <property type="entry name" value="SusD_RagB"/>
    <property type="match status" value="1"/>
</dbReference>
<accession>A0A412GVF9</accession>
<dbReference type="InterPro" id="IPR012944">
    <property type="entry name" value="SusD_RagB_dom"/>
</dbReference>
<feature type="signal peptide" evidence="6">
    <location>
        <begin position="1"/>
        <end position="18"/>
    </location>
</feature>
<dbReference type="PROSITE" id="PS51257">
    <property type="entry name" value="PROKAR_LIPOPROTEIN"/>
    <property type="match status" value="1"/>
</dbReference>
<dbReference type="Gene3D" id="1.25.40.390">
    <property type="match status" value="1"/>
</dbReference>
<dbReference type="SUPFAM" id="SSF48452">
    <property type="entry name" value="TPR-like"/>
    <property type="match status" value="1"/>
</dbReference>
<evidence type="ECO:0000256" key="3">
    <source>
        <dbReference type="ARBA" id="ARBA00022729"/>
    </source>
</evidence>
<evidence type="ECO:0000259" key="7">
    <source>
        <dbReference type="Pfam" id="PF07980"/>
    </source>
</evidence>
<dbReference type="GeneID" id="79859344"/>
<sequence length="539" mass="61354">MKLKTYMLYVVSAMMLLAACNDMENVPTNKFTDNSYWTSEAKAQNVVNMAYSQMYDAGKMWSDESLSDNVIDGRTVTDQRAIRKGQATPSIGVFDSEWKNLYGGIKTCHVFLEKVDLVPNMNPAAKARMIAEIRFIRAAIYFRLVNFYGDVPFFTKDITLDEANSISRTSAATVLQFIHDELEDIKDDLPINTALSADEQGKITKGAVSMLQARVYLMEGNWDKVITYTDNLINNQGEYGTYDLYPSYRGLFEEENEYNQEVIMDRSYVKKLLTWGDMVDMAPLSVGGRAINRVPQQSLVDSYIMLNGKRIDEQGSNYNKDYPYANRDPRMTATIIYDGYDWSGNVNDGSQGTVIHIDPNTSTTVDKYVYGSNNTATGYYVRKYYSPQDAGDLNSGLNIITMRYADVLLMYAEAKFEKGEFTEDIWNMTIKRIRERAGFTDSGALEYPSLSSDDMRKLIRNERRCELAMEGLRWFDIKRWKAGSEYLTGNVEGATFDGVGTIRVDSYNFNEQRDYLWAVPQSQIDLNHNLAPNNPGYAN</sequence>
<protein>
    <submittedName>
        <fullName evidence="9">RagB/SusD family nutrient uptake outer membrane protein</fullName>
    </submittedName>
</protein>
<dbReference type="AlphaFoldDB" id="A0A412GVF9"/>
<dbReference type="Proteomes" id="UP000285864">
    <property type="component" value="Unassembled WGS sequence"/>
</dbReference>
<keyword evidence="3 6" id="KW-0732">Signal</keyword>
<keyword evidence="10" id="KW-1185">Reference proteome</keyword>
<evidence type="ECO:0000313" key="9">
    <source>
        <dbReference type="EMBL" id="RGR98838.1"/>
    </source>
</evidence>
<keyword evidence="4" id="KW-0472">Membrane</keyword>
<evidence type="ECO:0000256" key="1">
    <source>
        <dbReference type="ARBA" id="ARBA00004442"/>
    </source>
</evidence>
<comment type="caution">
    <text evidence="9">The sequence shown here is derived from an EMBL/GenBank/DDBJ whole genome shotgun (WGS) entry which is preliminary data.</text>
</comment>
<name>A0A412GVF9_9BACT</name>
<evidence type="ECO:0000313" key="10">
    <source>
        <dbReference type="Proteomes" id="UP000285864"/>
    </source>
</evidence>